<dbReference type="Proteomes" id="UP000198582">
    <property type="component" value="Unassembled WGS sequence"/>
</dbReference>
<dbReference type="PANTHER" id="PTHR35908:SF1">
    <property type="entry name" value="CONSERVED PROTEIN"/>
    <property type="match status" value="1"/>
</dbReference>
<sequence length="118" mass="12631">MALELGMITIDCTSPQDLAGFWTAALGVTVEGDYGPFVILARPETGGPALAFQQVPEPRTGKNRVHVDFSSPDPETEVRRLVSLGATEQSRHRQPGVAWTVLTDPEGNEFCVAEAGGH</sequence>
<gene>
    <name evidence="2" type="ORF">SAMN04489732_12753</name>
</gene>
<evidence type="ECO:0000259" key="1">
    <source>
        <dbReference type="PROSITE" id="PS51819"/>
    </source>
</evidence>
<dbReference type="RefSeq" id="WP_091628145.1">
    <property type="nucleotide sequence ID" value="NZ_FOEF01000027.1"/>
</dbReference>
<dbReference type="SUPFAM" id="SSF54593">
    <property type="entry name" value="Glyoxalase/Bleomycin resistance protein/Dihydroxybiphenyl dioxygenase"/>
    <property type="match status" value="1"/>
</dbReference>
<feature type="domain" description="VOC" evidence="1">
    <location>
        <begin position="4"/>
        <end position="115"/>
    </location>
</feature>
<reference evidence="2 3" key="1">
    <citation type="submission" date="2016-10" db="EMBL/GenBank/DDBJ databases">
        <authorList>
            <person name="de Groot N.N."/>
        </authorList>
    </citation>
    <scope>NUCLEOTIDE SEQUENCE [LARGE SCALE GENOMIC DNA]</scope>
    <source>
        <strain evidence="2 3">DSM 44993</strain>
    </source>
</reference>
<proteinExistence type="predicted"/>
<name>A0A1H8YMP6_9PSEU</name>
<protein>
    <recommendedName>
        <fullName evidence="1">VOC domain-containing protein</fullName>
    </recommendedName>
</protein>
<dbReference type="Gene3D" id="3.10.180.10">
    <property type="entry name" value="2,3-Dihydroxybiphenyl 1,2-Dioxygenase, domain 1"/>
    <property type="match status" value="1"/>
</dbReference>
<dbReference type="InterPro" id="IPR037523">
    <property type="entry name" value="VOC_core"/>
</dbReference>
<organism evidence="2 3">
    <name type="scientific">Amycolatopsis saalfeldensis</name>
    <dbReference type="NCBI Taxonomy" id="394193"/>
    <lineage>
        <taxon>Bacteria</taxon>
        <taxon>Bacillati</taxon>
        <taxon>Actinomycetota</taxon>
        <taxon>Actinomycetes</taxon>
        <taxon>Pseudonocardiales</taxon>
        <taxon>Pseudonocardiaceae</taxon>
        <taxon>Amycolatopsis</taxon>
    </lineage>
</organism>
<dbReference type="STRING" id="394193.SAMN04489732_12753"/>
<evidence type="ECO:0000313" key="2">
    <source>
        <dbReference type="EMBL" id="SEP53457.1"/>
    </source>
</evidence>
<dbReference type="InterPro" id="IPR041581">
    <property type="entry name" value="Glyoxalase_6"/>
</dbReference>
<dbReference type="CDD" id="cd06587">
    <property type="entry name" value="VOC"/>
    <property type="match status" value="1"/>
</dbReference>
<dbReference type="AlphaFoldDB" id="A0A1H8YMP6"/>
<dbReference type="PANTHER" id="PTHR35908">
    <property type="entry name" value="HYPOTHETICAL FUSION PROTEIN"/>
    <property type="match status" value="1"/>
</dbReference>
<dbReference type="EMBL" id="FOEF01000027">
    <property type="protein sequence ID" value="SEP53457.1"/>
    <property type="molecule type" value="Genomic_DNA"/>
</dbReference>
<dbReference type="InterPro" id="IPR029068">
    <property type="entry name" value="Glyas_Bleomycin-R_OHBP_Dase"/>
</dbReference>
<keyword evidence="3" id="KW-1185">Reference proteome</keyword>
<dbReference type="Pfam" id="PF18029">
    <property type="entry name" value="Glyoxalase_6"/>
    <property type="match status" value="1"/>
</dbReference>
<dbReference type="OrthoDB" id="15077at2"/>
<evidence type="ECO:0000313" key="3">
    <source>
        <dbReference type="Proteomes" id="UP000198582"/>
    </source>
</evidence>
<dbReference type="PROSITE" id="PS51819">
    <property type="entry name" value="VOC"/>
    <property type="match status" value="1"/>
</dbReference>
<accession>A0A1H8YMP6</accession>